<feature type="region of interest" description="Disordered" evidence="5">
    <location>
        <begin position="438"/>
        <end position="474"/>
    </location>
</feature>
<feature type="domain" description="Tyrosine-protein phosphatase" evidence="6">
    <location>
        <begin position="111"/>
        <end position="253"/>
    </location>
</feature>
<feature type="compositionally biased region" description="Basic and acidic residues" evidence="5">
    <location>
        <begin position="21"/>
        <end position="30"/>
    </location>
</feature>
<evidence type="ECO:0000256" key="3">
    <source>
        <dbReference type="ARBA" id="ARBA00022801"/>
    </source>
</evidence>
<feature type="region of interest" description="Disordered" evidence="5">
    <location>
        <begin position="566"/>
        <end position="614"/>
    </location>
</feature>
<feature type="compositionally biased region" description="Polar residues" evidence="5">
    <location>
        <begin position="459"/>
        <end position="474"/>
    </location>
</feature>
<dbReference type="PROSITE" id="PS50056">
    <property type="entry name" value="TYR_PHOSPHATASE_2"/>
    <property type="match status" value="1"/>
</dbReference>
<keyword evidence="4" id="KW-0904">Protein phosphatase</keyword>
<organism evidence="8">
    <name type="scientific">Phallusia mammillata</name>
    <dbReference type="NCBI Taxonomy" id="59560"/>
    <lineage>
        <taxon>Eukaryota</taxon>
        <taxon>Metazoa</taxon>
        <taxon>Chordata</taxon>
        <taxon>Tunicata</taxon>
        <taxon>Ascidiacea</taxon>
        <taxon>Phlebobranchia</taxon>
        <taxon>Ascidiidae</taxon>
        <taxon>Phallusia</taxon>
    </lineage>
</organism>
<evidence type="ECO:0000259" key="6">
    <source>
        <dbReference type="PROSITE" id="PS50054"/>
    </source>
</evidence>
<dbReference type="GO" id="GO:0033550">
    <property type="term" value="F:MAP kinase tyrosine phosphatase activity"/>
    <property type="evidence" value="ECO:0007669"/>
    <property type="project" value="TreeGrafter"/>
</dbReference>
<feature type="compositionally biased region" description="Basic and acidic residues" evidence="5">
    <location>
        <begin position="377"/>
        <end position="386"/>
    </location>
</feature>
<gene>
    <name evidence="8" type="primary">Dusp8</name>
</gene>
<keyword evidence="3" id="KW-0378">Hydrolase</keyword>
<dbReference type="Pfam" id="PF00782">
    <property type="entry name" value="DSPc"/>
    <property type="match status" value="1"/>
</dbReference>
<name>A0A6F9DBM5_9ASCI</name>
<feature type="compositionally biased region" description="Polar residues" evidence="5">
    <location>
        <begin position="706"/>
        <end position="715"/>
    </location>
</feature>
<comment type="similarity">
    <text evidence="1">Belongs to the protein-tyrosine phosphatase family. Non-receptor class dual specificity subfamily.</text>
</comment>
<dbReference type="InterPro" id="IPR029021">
    <property type="entry name" value="Prot-tyrosine_phosphatase-like"/>
</dbReference>
<reference evidence="8" key="1">
    <citation type="submission" date="2020-04" db="EMBL/GenBank/DDBJ databases">
        <authorList>
            <person name="Neveu A P."/>
        </authorList>
    </citation>
    <scope>NUCLEOTIDE SEQUENCE</scope>
    <source>
        <tissue evidence="8">Whole embryo</tissue>
    </source>
</reference>
<dbReference type="EC" id="3.1.3.48" evidence="2"/>
<feature type="compositionally biased region" description="Polar residues" evidence="5">
    <location>
        <begin position="566"/>
        <end position="583"/>
    </location>
</feature>
<feature type="region of interest" description="Disordered" evidence="5">
    <location>
        <begin position="632"/>
        <end position="715"/>
    </location>
</feature>
<dbReference type="GO" id="GO:0005737">
    <property type="term" value="C:cytoplasm"/>
    <property type="evidence" value="ECO:0007669"/>
    <property type="project" value="TreeGrafter"/>
</dbReference>
<dbReference type="AlphaFoldDB" id="A0A6F9DBM5"/>
<feature type="compositionally biased region" description="Polar residues" evidence="5">
    <location>
        <begin position="522"/>
        <end position="533"/>
    </location>
</feature>
<feature type="compositionally biased region" description="Low complexity" evidence="5">
    <location>
        <begin position="40"/>
        <end position="59"/>
    </location>
</feature>
<feature type="compositionally biased region" description="Polar residues" evidence="5">
    <location>
        <begin position="502"/>
        <end position="513"/>
    </location>
</feature>
<proteinExistence type="evidence at transcript level"/>
<dbReference type="PANTHER" id="PTHR10159">
    <property type="entry name" value="DUAL SPECIFICITY PROTEIN PHOSPHATASE"/>
    <property type="match status" value="1"/>
</dbReference>
<evidence type="ECO:0000256" key="2">
    <source>
        <dbReference type="ARBA" id="ARBA00013064"/>
    </source>
</evidence>
<feature type="region of interest" description="Disordered" evidence="5">
    <location>
        <begin position="18"/>
        <end position="62"/>
    </location>
</feature>
<dbReference type="PROSITE" id="PS00383">
    <property type="entry name" value="TYR_PHOSPHATASE_1"/>
    <property type="match status" value="1"/>
</dbReference>
<evidence type="ECO:0000259" key="7">
    <source>
        <dbReference type="PROSITE" id="PS50056"/>
    </source>
</evidence>
<evidence type="ECO:0000256" key="4">
    <source>
        <dbReference type="ARBA" id="ARBA00022912"/>
    </source>
</evidence>
<accession>A0A6F9DBM5</accession>
<feature type="region of interest" description="Disordered" evidence="5">
    <location>
        <begin position="491"/>
        <end position="539"/>
    </location>
</feature>
<dbReference type="InterPro" id="IPR000387">
    <property type="entry name" value="Tyr_Pase_dom"/>
</dbReference>
<dbReference type="GO" id="GO:0043409">
    <property type="term" value="P:negative regulation of MAPK cascade"/>
    <property type="evidence" value="ECO:0007669"/>
    <property type="project" value="TreeGrafter"/>
</dbReference>
<dbReference type="PROSITE" id="PS50054">
    <property type="entry name" value="TYR_PHOSPHATASE_DUAL"/>
    <property type="match status" value="1"/>
</dbReference>
<evidence type="ECO:0000256" key="5">
    <source>
        <dbReference type="SAM" id="MobiDB-lite"/>
    </source>
</evidence>
<evidence type="ECO:0000256" key="1">
    <source>
        <dbReference type="ARBA" id="ARBA00008601"/>
    </source>
</evidence>
<dbReference type="CDD" id="cd14568">
    <property type="entry name" value="DSP_MKP_classIII"/>
    <property type="match status" value="1"/>
</dbReference>
<feature type="compositionally biased region" description="Polar residues" evidence="5">
    <location>
        <begin position="632"/>
        <end position="642"/>
    </location>
</feature>
<protein>
    <recommendedName>
        <fullName evidence="2">protein-tyrosine-phosphatase</fullName>
        <ecNumber evidence="2">3.1.3.48</ecNumber>
    </recommendedName>
</protein>
<dbReference type="SUPFAM" id="SSF52799">
    <property type="entry name" value="(Phosphotyrosine protein) phosphatases II"/>
    <property type="match status" value="1"/>
</dbReference>
<feature type="region of interest" description="Disordered" evidence="5">
    <location>
        <begin position="255"/>
        <end position="274"/>
    </location>
</feature>
<dbReference type="InterPro" id="IPR016130">
    <property type="entry name" value="Tyr_Pase_AS"/>
</dbReference>
<dbReference type="InterPro" id="IPR000340">
    <property type="entry name" value="Dual-sp_phosphatase_cat-dom"/>
</dbReference>
<feature type="region of interest" description="Disordered" evidence="5">
    <location>
        <begin position="78"/>
        <end position="100"/>
    </location>
</feature>
<sequence>MPVARNLSLPSSIEARKYKKRPEELDELKHSCSVPNNMRTSTNDNNNTSTSDNHTNSNTHNDKNMKFHAALTSQEPMTSLGVPKQSGNPRTPPVSRGTLSQPCLSESANVGVTSIFPHLFLGSQNDASDEVMMKDNAISNVLNVSCNCARPPHLDDQHFRRIAVRDNYQEKITPYLDEAVKFIESARVKNERVLVHCLAGVSRSATVAIAYVMYYLRLGSDDAYRFVKEKRPTISPNFNFLGQLMEFETILRKSGHMSPPRKVAQTDTKPPMSTPANLTFTLKQPAIPKIEVQPPKVTPEATKPTNVAETPISSFCRRRKGPALDKTAFADLPVTQGPHTSDCSGRGVERHLYPNVTSPGGAGVILDLHVSAPPTEPHSRRLGSDGREDDEERSDAIPYTRSYELPAHNKHDSQKSNSLPRCKPGFGLSSKHLYAVLSNNSSPQPGFERRRPRLPDFTRSATAPNTPNGFHNNVTAPVTSRMNSDVEMRHADDDVASPPSPRNRSITDPTSGSYFLGGGFASPNSPRTDSFMSRKTRSPKVLKKSFNLNVRSAYDYRALRGNKQQVMSNLQGAPQSRSRSQDPQLPRSRSDTSVMAMSCASPSADGMSSLTLSSPVANKEDPLAVVGQNCWQRGASTSSNPPRSAGSALAPPTAGQSSHVRICANGTGEPFQLVAGNDLKPRWRKPRGGKKDDAGNTAPLPGRTSAPASSSAQTVLSHCNSVEMISCS</sequence>
<feature type="domain" description="Tyrosine specific protein phosphatases" evidence="7">
    <location>
        <begin position="177"/>
        <end position="234"/>
    </location>
</feature>
<dbReference type="Gene3D" id="3.90.190.10">
    <property type="entry name" value="Protein tyrosine phosphatase superfamily"/>
    <property type="match status" value="1"/>
</dbReference>
<feature type="region of interest" description="Disordered" evidence="5">
    <location>
        <begin position="371"/>
        <end position="424"/>
    </location>
</feature>
<feature type="compositionally biased region" description="Basic and acidic residues" evidence="5">
    <location>
        <begin position="447"/>
        <end position="456"/>
    </location>
</feature>
<evidence type="ECO:0000313" key="8">
    <source>
        <dbReference type="EMBL" id="CAB3240230.1"/>
    </source>
</evidence>
<dbReference type="InterPro" id="IPR020422">
    <property type="entry name" value="TYR_PHOSPHATASE_DUAL_dom"/>
</dbReference>
<dbReference type="GO" id="GO:0017017">
    <property type="term" value="F:MAP kinase tyrosine/serine/threonine phosphatase activity"/>
    <property type="evidence" value="ECO:0007669"/>
    <property type="project" value="TreeGrafter"/>
</dbReference>
<dbReference type="SMART" id="SM00195">
    <property type="entry name" value="DSPc"/>
    <property type="match status" value="1"/>
</dbReference>
<dbReference type="EMBL" id="LR784687">
    <property type="protein sequence ID" value="CAB3240230.1"/>
    <property type="molecule type" value="mRNA"/>
</dbReference>
<dbReference type="GO" id="GO:0008330">
    <property type="term" value="F:protein tyrosine/threonine phosphatase activity"/>
    <property type="evidence" value="ECO:0007669"/>
    <property type="project" value="TreeGrafter"/>
</dbReference>
<dbReference type="PANTHER" id="PTHR10159:SF533">
    <property type="entry name" value="TYROSINE-PROTEIN PHOSPHATASE VHP-1"/>
    <property type="match status" value="1"/>
</dbReference>